<dbReference type="KEGG" id="sace:GIY23_14995"/>
<dbReference type="EMBL" id="CP045929">
    <property type="protein sequence ID" value="QGK72308.1"/>
    <property type="molecule type" value="Genomic_DNA"/>
</dbReference>
<dbReference type="SUPFAM" id="SSF52540">
    <property type="entry name" value="P-loop containing nucleoside triphosphate hydrolases"/>
    <property type="match status" value="1"/>
</dbReference>
<name>A0A5Q3QCL5_9PSEU</name>
<keyword evidence="7" id="KW-0472">Membrane</keyword>
<protein>
    <submittedName>
        <fullName evidence="9">Alpha/beta fold hydrolase</fullName>
    </submittedName>
</protein>
<proteinExistence type="inferred from homology"/>
<keyword evidence="5" id="KW-0067">ATP-binding</keyword>
<dbReference type="PANTHER" id="PTHR43335">
    <property type="entry name" value="ABC TRANSPORTER, ATP-BINDING PROTEIN"/>
    <property type="match status" value="1"/>
</dbReference>
<dbReference type="CDD" id="cd03268">
    <property type="entry name" value="ABC_BcrA_bacitracin_resist"/>
    <property type="match status" value="1"/>
</dbReference>
<evidence type="ECO:0000256" key="1">
    <source>
        <dbReference type="ARBA" id="ARBA00005417"/>
    </source>
</evidence>
<evidence type="ECO:0000256" key="6">
    <source>
        <dbReference type="SAM" id="MobiDB-lite"/>
    </source>
</evidence>
<keyword evidence="7" id="KW-1133">Transmembrane helix</keyword>
<evidence type="ECO:0000256" key="2">
    <source>
        <dbReference type="ARBA" id="ARBA00022448"/>
    </source>
</evidence>
<evidence type="ECO:0000313" key="10">
    <source>
        <dbReference type="Proteomes" id="UP000371041"/>
    </source>
</evidence>
<dbReference type="GO" id="GO:0016887">
    <property type="term" value="F:ATP hydrolysis activity"/>
    <property type="evidence" value="ECO:0007669"/>
    <property type="project" value="InterPro"/>
</dbReference>
<dbReference type="SUPFAM" id="SSF49785">
    <property type="entry name" value="Galactose-binding domain-like"/>
    <property type="match status" value="1"/>
</dbReference>
<dbReference type="InterPro" id="IPR003439">
    <property type="entry name" value="ABC_transporter-like_ATP-bd"/>
</dbReference>
<dbReference type="PANTHER" id="PTHR43335:SF4">
    <property type="entry name" value="ABC TRANSPORTER, ATP-BINDING PROTEIN"/>
    <property type="match status" value="1"/>
</dbReference>
<dbReference type="SMART" id="SM00939">
    <property type="entry name" value="PepX_C"/>
    <property type="match status" value="1"/>
</dbReference>
<organism evidence="9 10">
    <name type="scientific">Allosaccharopolyspora coralli</name>
    <dbReference type="NCBI Taxonomy" id="2665642"/>
    <lineage>
        <taxon>Bacteria</taxon>
        <taxon>Bacillati</taxon>
        <taxon>Actinomycetota</taxon>
        <taxon>Actinomycetes</taxon>
        <taxon>Pseudonocardiales</taxon>
        <taxon>Pseudonocardiaceae</taxon>
        <taxon>Allosaccharopolyspora</taxon>
    </lineage>
</organism>
<feature type="transmembrane region" description="Helical" evidence="7">
    <location>
        <begin position="595"/>
        <end position="619"/>
    </location>
</feature>
<dbReference type="InterPro" id="IPR013736">
    <property type="entry name" value="Xaa-Pro_dipept_C"/>
</dbReference>
<comment type="similarity">
    <text evidence="1">Belongs to the ABC transporter superfamily.</text>
</comment>
<accession>A0A5Q3QCL5</accession>
<dbReference type="Pfam" id="PF02129">
    <property type="entry name" value="Peptidase_S15"/>
    <property type="match status" value="1"/>
</dbReference>
<dbReference type="SUPFAM" id="SSF53474">
    <property type="entry name" value="alpha/beta-Hydrolases"/>
    <property type="match status" value="1"/>
</dbReference>
<keyword evidence="3" id="KW-0547">Nucleotide-binding</keyword>
<evidence type="ECO:0000256" key="5">
    <source>
        <dbReference type="ARBA" id="ARBA00022840"/>
    </source>
</evidence>
<keyword evidence="4 9" id="KW-0378">Hydrolase</keyword>
<dbReference type="AlphaFoldDB" id="A0A5Q3QCL5"/>
<keyword evidence="2" id="KW-0813">Transport</keyword>
<evidence type="ECO:0000313" key="9">
    <source>
        <dbReference type="EMBL" id="QGK72308.1"/>
    </source>
</evidence>
<evidence type="ECO:0000256" key="3">
    <source>
        <dbReference type="ARBA" id="ARBA00022741"/>
    </source>
</evidence>
<dbReference type="InterPro" id="IPR029058">
    <property type="entry name" value="AB_hydrolase_fold"/>
</dbReference>
<dbReference type="InterPro" id="IPR000383">
    <property type="entry name" value="Xaa-Pro-like_dom"/>
</dbReference>
<dbReference type="Pfam" id="PF08530">
    <property type="entry name" value="PepX_C"/>
    <property type="match status" value="1"/>
</dbReference>
<evidence type="ECO:0000259" key="8">
    <source>
        <dbReference type="PROSITE" id="PS50893"/>
    </source>
</evidence>
<dbReference type="Pfam" id="PF00005">
    <property type="entry name" value="ABC_tran"/>
    <property type="match status" value="1"/>
</dbReference>
<keyword evidence="7" id="KW-0812">Transmembrane</keyword>
<dbReference type="InterPro" id="IPR017871">
    <property type="entry name" value="ABC_transporter-like_CS"/>
</dbReference>
<dbReference type="Gene3D" id="3.40.50.300">
    <property type="entry name" value="P-loop containing nucleotide triphosphate hydrolases"/>
    <property type="match status" value="1"/>
</dbReference>
<feature type="region of interest" description="Disordered" evidence="6">
    <location>
        <begin position="420"/>
        <end position="441"/>
    </location>
</feature>
<evidence type="ECO:0000256" key="4">
    <source>
        <dbReference type="ARBA" id="ARBA00022801"/>
    </source>
</evidence>
<dbReference type="InterPro" id="IPR003593">
    <property type="entry name" value="AAA+_ATPase"/>
</dbReference>
<dbReference type="SMART" id="SM00382">
    <property type="entry name" value="AAA"/>
    <property type="match status" value="1"/>
</dbReference>
<dbReference type="Proteomes" id="UP000371041">
    <property type="component" value="Chromosome"/>
</dbReference>
<reference evidence="10" key="1">
    <citation type="submission" date="2019-11" db="EMBL/GenBank/DDBJ databases">
        <title>The complete genome sequence of Saccharopolyspora sp. E2A.</title>
        <authorList>
            <person name="Zhang G."/>
        </authorList>
    </citation>
    <scope>NUCLEOTIDE SEQUENCE [LARGE SCALE GENOMIC DNA]</scope>
    <source>
        <strain evidence="10">E2A</strain>
    </source>
</reference>
<dbReference type="GO" id="GO:0008239">
    <property type="term" value="F:dipeptidyl-peptidase activity"/>
    <property type="evidence" value="ECO:0007669"/>
    <property type="project" value="InterPro"/>
</dbReference>
<feature type="region of interest" description="Disordered" evidence="6">
    <location>
        <begin position="215"/>
        <end position="252"/>
    </location>
</feature>
<gene>
    <name evidence="9" type="ORF">GIY23_14995</name>
</gene>
<dbReference type="PROSITE" id="PS00211">
    <property type="entry name" value="ABC_TRANSPORTER_1"/>
    <property type="match status" value="1"/>
</dbReference>
<dbReference type="Gene3D" id="3.40.50.1820">
    <property type="entry name" value="alpha/beta hydrolase"/>
    <property type="match status" value="1"/>
</dbReference>
<dbReference type="InterPro" id="IPR008979">
    <property type="entry name" value="Galactose-bd-like_sf"/>
</dbReference>
<keyword evidence="10" id="KW-1185">Reference proteome</keyword>
<feature type="domain" description="ABC transporter" evidence="8">
    <location>
        <begin position="634"/>
        <end position="862"/>
    </location>
</feature>
<sequence>MVGFVLAGAMLWPREDEAAPTPPPPRHALIDVVDGPSRGERVQIDATLYSPVETPAPAVLLTHGFGGDKNSLADQARELAARGFTVLTYSARGFGRSTGKIALNAPEYEVTDARQIVDWLARQPEVRRDGDNDPRIGVGGASYGGALSLLLAGSDPRVDAVAGMTTYNDLGQALLPNAASSRPIPARTPAHGSFGPNGVFKQSWAGLLFAAGAHGNGASPPGNGPRQGAGAGPSTAQPPTPRPPRPDTQTSTCGQFTEAVCAAYVEIAQNGAPGPRAQALLDRVSPQRVADRITAPTLLVQGTRDTLFGLDQADANARQIAASGTKTKVVWFSGGHDGAAPGPQVRHRIGDWFAFHLGGVPPVPDPGTSFEYEVNGPPRRNSDGSVRTVTAPTYPGIGGAERSARFTLPLSGDLARVVNPPGGSPAATSSLPGVGAGEDSPEQLGRALAMEVPGQVATFRTEPLTSQLVVSGAPQTRLAISAVPGEPNTGQAVLFAKLYDVAPDGTKTLTGNNVAPIRVTGIPQDGTPVEVNVALPGVVQSVEAGHRLELAVSTTDQAFATPEEAAVHRVGLAGPNAVSVPAVRGATAATHTVPLVPLAVIGGLLLLLLLVGALGRLLARWPARGDKALAGTPLALSDVSKWYGRRAAAVNDMSLRVERGQVVGLLGPNGAGKSTTLRMLLGLVRPTSGEIRMFGHKVRPGAPVLSRVGALVEGPGFLPHLSGVDNLRSYWAATGRPLLQARIDEALDIAELGPAARRPVRTYSQGMRQRLAIAQAMLGLPELLVLDEPTNGLDPAQIHQMRELLRRYAATGRTVVVSSHLLSEIEKICTHVVVMHEGRLVTAGSVEDVVTVDGGATFRVDEPERAADTLRSIEGLGTVETDGNLVHADLAGHTPAVAVNALVATGIAVNQVGPRHRLEDAFLQLVGEEQR</sequence>
<dbReference type="InterPro" id="IPR027417">
    <property type="entry name" value="P-loop_NTPase"/>
</dbReference>
<evidence type="ECO:0000256" key="7">
    <source>
        <dbReference type="SAM" id="Phobius"/>
    </source>
</evidence>
<dbReference type="PROSITE" id="PS50893">
    <property type="entry name" value="ABC_TRANSPORTER_2"/>
    <property type="match status" value="1"/>
</dbReference>
<dbReference type="Gene3D" id="2.60.120.260">
    <property type="entry name" value="Galactose-binding domain-like"/>
    <property type="match status" value="1"/>
</dbReference>
<dbReference type="GO" id="GO:0005524">
    <property type="term" value="F:ATP binding"/>
    <property type="evidence" value="ECO:0007669"/>
    <property type="project" value="UniProtKB-KW"/>
</dbReference>
<dbReference type="RefSeq" id="WP_154078872.1">
    <property type="nucleotide sequence ID" value="NZ_CP045929.1"/>
</dbReference>